<dbReference type="InterPro" id="IPR050525">
    <property type="entry name" value="ECM_Assembly_Org"/>
</dbReference>
<keyword evidence="4" id="KW-1185">Reference proteome</keyword>
<dbReference type="Pfam" id="PF00092">
    <property type="entry name" value="VWA"/>
    <property type="match status" value="1"/>
</dbReference>
<sequence>MCCGLETLHTEVTWYRVINRGRTEVEMNADYRGSTVNAPSLTINRVDFKDNGNYVCTAENAAGVGSSEETRVIVGLPSTSVGDANYQKMKDFCKDFLKNADLDSGNIHVGIVSYSTGVHIEFQMNDYSTSQDIMDAIDAIPYRYGSTNTADGLKTMRSQMFTAANGDRDGVPNVVLILTDGVSNINSRRTIPEAEQARAAGIHIYAVGIGLRDTRELDAMASEPASENSFNVQSFDELAVLSDQVLGLRVGC</sequence>
<dbReference type="PROSITE" id="PS50234">
    <property type="entry name" value="VWFA"/>
    <property type="match status" value="1"/>
</dbReference>
<evidence type="ECO:0000313" key="4">
    <source>
        <dbReference type="Proteomes" id="UP000683360"/>
    </source>
</evidence>
<dbReference type="PROSITE" id="PS50835">
    <property type="entry name" value="IG_LIKE"/>
    <property type="match status" value="1"/>
</dbReference>
<dbReference type="InterPro" id="IPR036465">
    <property type="entry name" value="vWFA_dom_sf"/>
</dbReference>
<dbReference type="CDD" id="cd01450">
    <property type="entry name" value="vWFA_subfamily_ECM"/>
    <property type="match status" value="1"/>
</dbReference>
<dbReference type="SUPFAM" id="SSF48726">
    <property type="entry name" value="Immunoglobulin"/>
    <property type="match status" value="1"/>
</dbReference>
<reference evidence="3" key="1">
    <citation type="submission" date="2021-03" db="EMBL/GenBank/DDBJ databases">
        <authorList>
            <person name="Bekaert M."/>
        </authorList>
    </citation>
    <scope>NUCLEOTIDE SEQUENCE</scope>
</reference>
<dbReference type="InterPro" id="IPR007110">
    <property type="entry name" value="Ig-like_dom"/>
</dbReference>
<dbReference type="EMBL" id="CAJPWZ010002726">
    <property type="protein sequence ID" value="CAG2244074.1"/>
    <property type="molecule type" value="Genomic_DNA"/>
</dbReference>
<protein>
    <submittedName>
        <fullName evidence="3">Uncharacterized protein</fullName>
    </submittedName>
</protein>
<evidence type="ECO:0000259" key="2">
    <source>
        <dbReference type="PROSITE" id="PS50835"/>
    </source>
</evidence>
<dbReference type="SUPFAM" id="SSF53300">
    <property type="entry name" value="vWA-like"/>
    <property type="match status" value="1"/>
</dbReference>
<evidence type="ECO:0000313" key="3">
    <source>
        <dbReference type="EMBL" id="CAG2244074.1"/>
    </source>
</evidence>
<dbReference type="OrthoDB" id="199024at2759"/>
<dbReference type="Gene3D" id="2.60.40.10">
    <property type="entry name" value="Immunoglobulins"/>
    <property type="match status" value="1"/>
</dbReference>
<dbReference type="AlphaFoldDB" id="A0A8S3UKR8"/>
<proteinExistence type="predicted"/>
<feature type="domain" description="Ig-like" evidence="2">
    <location>
        <begin position="1"/>
        <end position="73"/>
    </location>
</feature>
<organism evidence="3 4">
    <name type="scientific">Mytilus edulis</name>
    <name type="common">Blue mussel</name>
    <dbReference type="NCBI Taxonomy" id="6550"/>
    <lineage>
        <taxon>Eukaryota</taxon>
        <taxon>Metazoa</taxon>
        <taxon>Spiralia</taxon>
        <taxon>Lophotrochozoa</taxon>
        <taxon>Mollusca</taxon>
        <taxon>Bivalvia</taxon>
        <taxon>Autobranchia</taxon>
        <taxon>Pteriomorphia</taxon>
        <taxon>Mytilida</taxon>
        <taxon>Mytiloidea</taxon>
        <taxon>Mytilidae</taxon>
        <taxon>Mytilinae</taxon>
        <taxon>Mytilus</taxon>
    </lineage>
</organism>
<dbReference type="SMART" id="SM00327">
    <property type="entry name" value="VWA"/>
    <property type="match status" value="1"/>
</dbReference>
<feature type="domain" description="VWFA" evidence="1">
    <location>
        <begin position="70"/>
        <end position="245"/>
    </location>
</feature>
<dbReference type="PANTHER" id="PTHR24020">
    <property type="entry name" value="COLLAGEN ALPHA"/>
    <property type="match status" value="1"/>
</dbReference>
<name>A0A8S3UKR8_MYTED</name>
<dbReference type="CDD" id="cd00096">
    <property type="entry name" value="Ig"/>
    <property type="match status" value="1"/>
</dbReference>
<dbReference type="InterPro" id="IPR013098">
    <property type="entry name" value="Ig_I-set"/>
</dbReference>
<dbReference type="Pfam" id="PF07679">
    <property type="entry name" value="I-set"/>
    <property type="match status" value="1"/>
</dbReference>
<evidence type="ECO:0000259" key="1">
    <source>
        <dbReference type="PROSITE" id="PS50234"/>
    </source>
</evidence>
<dbReference type="InterPro" id="IPR013783">
    <property type="entry name" value="Ig-like_fold"/>
</dbReference>
<accession>A0A8S3UKR8</accession>
<comment type="caution">
    <text evidence="3">The sequence shown here is derived from an EMBL/GenBank/DDBJ whole genome shotgun (WGS) entry which is preliminary data.</text>
</comment>
<dbReference type="Gene3D" id="3.40.50.410">
    <property type="entry name" value="von Willebrand factor, type A domain"/>
    <property type="match status" value="1"/>
</dbReference>
<gene>
    <name evidence="3" type="ORF">MEDL_56172</name>
</gene>
<dbReference type="Proteomes" id="UP000683360">
    <property type="component" value="Unassembled WGS sequence"/>
</dbReference>
<dbReference type="InterPro" id="IPR002035">
    <property type="entry name" value="VWF_A"/>
</dbReference>
<dbReference type="InterPro" id="IPR036179">
    <property type="entry name" value="Ig-like_dom_sf"/>
</dbReference>
<dbReference type="PANTHER" id="PTHR24020:SF20">
    <property type="entry name" value="PH DOMAIN-CONTAINING PROTEIN"/>
    <property type="match status" value="1"/>
</dbReference>